<evidence type="ECO:0000313" key="2">
    <source>
        <dbReference type="Proteomes" id="UP000004095"/>
    </source>
</evidence>
<dbReference type="Proteomes" id="UP000004095">
    <property type="component" value="Unassembled WGS sequence"/>
</dbReference>
<evidence type="ECO:0000313" key="1">
    <source>
        <dbReference type="EMBL" id="EAY30338.1"/>
    </source>
</evidence>
<dbReference type="RefSeq" id="WP_002695291.1">
    <property type="nucleotide sequence ID" value="NZ_AAWS01000007.1"/>
</dbReference>
<gene>
    <name evidence="1" type="ORF">M23134_08167</name>
</gene>
<protein>
    <submittedName>
        <fullName evidence="1">Uncharacterized protein</fullName>
    </submittedName>
</protein>
<dbReference type="EMBL" id="AAWS01000007">
    <property type="protein sequence ID" value="EAY30338.1"/>
    <property type="molecule type" value="Genomic_DNA"/>
</dbReference>
<accession>A1ZH68</accession>
<name>A1ZH68_MICM2</name>
<proteinExistence type="predicted"/>
<sequence>MNNKFAFTAILEPASTGFRAKIEELPAITTTGPKIAGIKKELLKKLATHQNISQDQIMLTISVRVEID</sequence>
<keyword evidence="2" id="KW-1185">Reference proteome</keyword>
<comment type="caution">
    <text evidence="1">The sequence shown here is derived from an EMBL/GenBank/DDBJ whole genome shotgun (WGS) entry which is preliminary data.</text>
</comment>
<reference evidence="1 2" key="1">
    <citation type="submission" date="2007-01" db="EMBL/GenBank/DDBJ databases">
        <authorList>
            <person name="Haygood M."/>
            <person name="Podell S."/>
            <person name="Anderson C."/>
            <person name="Hopkinson B."/>
            <person name="Roe K."/>
            <person name="Barbeau K."/>
            <person name="Gaasterland T."/>
            <person name="Ferriera S."/>
            <person name="Johnson J."/>
            <person name="Kravitz S."/>
            <person name="Beeson K."/>
            <person name="Sutton G."/>
            <person name="Rogers Y.-H."/>
            <person name="Friedman R."/>
            <person name="Frazier M."/>
            <person name="Venter J.C."/>
        </authorList>
    </citation>
    <scope>NUCLEOTIDE SEQUENCE [LARGE SCALE GENOMIC DNA]</scope>
    <source>
        <strain evidence="1 2">ATCC 23134</strain>
    </source>
</reference>
<dbReference type="AlphaFoldDB" id="A1ZH68"/>
<dbReference type="OrthoDB" id="676274at2"/>
<organism evidence="1 2">
    <name type="scientific">Microscilla marina ATCC 23134</name>
    <dbReference type="NCBI Taxonomy" id="313606"/>
    <lineage>
        <taxon>Bacteria</taxon>
        <taxon>Pseudomonadati</taxon>
        <taxon>Bacteroidota</taxon>
        <taxon>Cytophagia</taxon>
        <taxon>Cytophagales</taxon>
        <taxon>Microscillaceae</taxon>
        <taxon>Microscilla</taxon>
    </lineage>
</organism>